<name>A0A2N3I983_9BACT</name>
<gene>
    <name evidence="1" type="ORF">BZG01_09695</name>
</gene>
<dbReference type="Pfam" id="PF09674">
    <property type="entry name" value="DUF2400"/>
    <property type="match status" value="1"/>
</dbReference>
<dbReference type="InterPro" id="IPR014127">
    <property type="entry name" value="CHP02757"/>
</dbReference>
<organism evidence="1 2">
    <name type="scientific">Labilibaculum manganireducens</name>
    <dbReference type="NCBI Taxonomy" id="1940525"/>
    <lineage>
        <taxon>Bacteria</taxon>
        <taxon>Pseudomonadati</taxon>
        <taxon>Bacteroidota</taxon>
        <taxon>Bacteroidia</taxon>
        <taxon>Marinilabiliales</taxon>
        <taxon>Marinifilaceae</taxon>
        <taxon>Labilibaculum</taxon>
    </lineage>
</organism>
<dbReference type="AlphaFoldDB" id="A0A2N3I983"/>
<proteinExistence type="predicted"/>
<dbReference type="NCBIfam" id="TIGR02757">
    <property type="entry name" value="TIGR02757 family protein"/>
    <property type="match status" value="1"/>
</dbReference>
<dbReference type="EMBL" id="MVDE01000012">
    <property type="protein sequence ID" value="PKQ66793.1"/>
    <property type="molecule type" value="Genomic_DNA"/>
</dbReference>
<comment type="caution">
    <text evidence="1">The sequence shown here is derived from an EMBL/GenBank/DDBJ whole genome shotgun (WGS) entry which is preliminary data.</text>
</comment>
<evidence type="ECO:0000313" key="2">
    <source>
        <dbReference type="Proteomes" id="UP000233618"/>
    </source>
</evidence>
<protein>
    <submittedName>
        <fullName evidence="1">TIGR02757 family protein</fullName>
    </submittedName>
</protein>
<sequence>MTNFSFAGLKEFLDEKYDLYNRESFITTDPIQIPRSFSKKEDVEIAGFLSASIAWGQRPTIIRNAKWLVERMDQEPHEFILNASNLDLEVFKQFKHRTFNGDDCIFFLKSLQNIYRNHGGLEDVFAKGANDSGTVKGALAYFREVFFKTEHLDRSQKHISNVLKKSTAKRLNMYLRWMVRKDDRGVDFGLWNQLSSADLYLPLDVHTGNVGRKLGLLTRKQNDWQAVEEITENLRKLDPKDPVKYDYALFGLGAFEKF</sequence>
<accession>A0A2N3I983</accession>
<dbReference type="Proteomes" id="UP000233618">
    <property type="component" value="Unassembled WGS sequence"/>
</dbReference>
<reference evidence="1 2" key="1">
    <citation type="journal article" date="2017" name="Front. Microbiol.">
        <title>Labilibaculum manganireducens gen. nov., sp. nov. and Labilibaculum filiforme sp. nov., Novel Bacteroidetes Isolated from Subsurface Sediments of the Baltic Sea.</title>
        <authorList>
            <person name="Vandieken V."/>
            <person name="Marshall I.P."/>
            <person name="Niemann H."/>
            <person name="Engelen B."/>
            <person name="Cypionka H."/>
        </authorList>
    </citation>
    <scope>NUCLEOTIDE SEQUENCE [LARGE SCALE GENOMIC DNA]</scope>
    <source>
        <strain evidence="1 2">59.10-2M</strain>
    </source>
</reference>
<dbReference type="RefSeq" id="WP_101309642.1">
    <property type="nucleotide sequence ID" value="NZ_MVDE01000012.1"/>
</dbReference>
<keyword evidence="2" id="KW-1185">Reference proteome</keyword>
<evidence type="ECO:0000313" key="1">
    <source>
        <dbReference type="EMBL" id="PKQ66793.1"/>
    </source>
</evidence>